<evidence type="ECO:0000313" key="2">
    <source>
        <dbReference type="Proteomes" id="UP000307574"/>
    </source>
</evidence>
<accession>A0A4U1Z6Y3</accession>
<reference evidence="1 2" key="1">
    <citation type="submission" date="2019-04" db="EMBL/GenBank/DDBJ databases">
        <title>A reverse ecology approach based on a biological definition of microbial populations.</title>
        <authorList>
            <person name="Arevalo P."/>
            <person name="Vaninsberghe D."/>
            <person name="Elsherbini J."/>
            <person name="Gore J."/>
            <person name="Polz M."/>
        </authorList>
    </citation>
    <scope>NUCLEOTIDE SEQUENCE [LARGE SCALE GENOMIC DNA]</scope>
    <source>
        <strain evidence="1 2">10N.261.46.F4</strain>
    </source>
</reference>
<protein>
    <recommendedName>
        <fullName evidence="3">DGQHR domain-containing protein</fullName>
    </recommendedName>
</protein>
<sequence length="388" mass="43767">MSTVKLKGRLISHGSQPTKALVTFIPVVELSSYVEISKPHQALKMLFNAAQNAINKKKTLALQGDIKNEVISGELGLPLSLTVVVSGDSEVRDHKLTTEIEYNRTNAFVIGNVLTYNAILNLTGLKAPLFSSRVSASDLQRNSVFRQLLATQELMLTIVFREKGFSEDEVRSLFFKHNRRDSEVHLTQFANIDSFPLQKIVSQLSENLTLDDLGGVSNQTKHVRASDKYLTTEYILFKVLVGSVCGEKAQERTKMSDDIDLKDGSSFAQTYSETYKQYVEAFFRAWLEPLYENRLQDRSGFRLSAQIWQALSLVVNELVLDGRTLNEILYAGQQLSKLDYGKQAKHWKDCDVMQLDSNGRLFKNGAKSTREFKLGLKDYFIKVVASQS</sequence>
<name>A0A4U1Z6Y3_9VIBR</name>
<comment type="caution">
    <text evidence="1">The sequence shown here is derived from an EMBL/GenBank/DDBJ whole genome shotgun (WGS) entry which is preliminary data.</text>
</comment>
<dbReference type="EMBL" id="SYUV01000049">
    <property type="protein sequence ID" value="TKF30135.1"/>
    <property type="molecule type" value="Genomic_DNA"/>
</dbReference>
<dbReference type="Proteomes" id="UP000307574">
    <property type="component" value="Unassembled WGS sequence"/>
</dbReference>
<dbReference type="AlphaFoldDB" id="A0A4U1Z6Y3"/>
<evidence type="ECO:0008006" key="3">
    <source>
        <dbReference type="Google" id="ProtNLM"/>
    </source>
</evidence>
<gene>
    <name evidence="1" type="ORF">FCV50_14620</name>
</gene>
<organism evidence="1 2">
    <name type="scientific">Vibrio kanaloae</name>
    <dbReference type="NCBI Taxonomy" id="170673"/>
    <lineage>
        <taxon>Bacteria</taxon>
        <taxon>Pseudomonadati</taxon>
        <taxon>Pseudomonadota</taxon>
        <taxon>Gammaproteobacteria</taxon>
        <taxon>Vibrionales</taxon>
        <taxon>Vibrionaceae</taxon>
        <taxon>Vibrio</taxon>
    </lineage>
</organism>
<proteinExistence type="predicted"/>
<evidence type="ECO:0000313" key="1">
    <source>
        <dbReference type="EMBL" id="TKF30135.1"/>
    </source>
</evidence>